<gene>
    <name evidence="1" type="ORF">F5147DRAFT_654067</name>
</gene>
<evidence type="ECO:0000313" key="2">
    <source>
        <dbReference type="Proteomes" id="UP000823399"/>
    </source>
</evidence>
<dbReference type="OrthoDB" id="2688696at2759"/>
<dbReference type="GeneID" id="64696099"/>
<dbReference type="Proteomes" id="UP000823399">
    <property type="component" value="Unassembled WGS sequence"/>
</dbReference>
<dbReference type="EMBL" id="JABBWM010000037">
    <property type="protein sequence ID" value="KAG2105821.1"/>
    <property type="molecule type" value="Genomic_DNA"/>
</dbReference>
<organism evidence="1 2">
    <name type="scientific">Suillus discolor</name>
    <dbReference type="NCBI Taxonomy" id="1912936"/>
    <lineage>
        <taxon>Eukaryota</taxon>
        <taxon>Fungi</taxon>
        <taxon>Dikarya</taxon>
        <taxon>Basidiomycota</taxon>
        <taxon>Agaricomycotina</taxon>
        <taxon>Agaricomycetes</taxon>
        <taxon>Agaricomycetidae</taxon>
        <taxon>Boletales</taxon>
        <taxon>Suillineae</taxon>
        <taxon>Suillaceae</taxon>
        <taxon>Suillus</taxon>
    </lineage>
</organism>
<comment type="caution">
    <text evidence="1">The sequence shown here is derived from an EMBL/GenBank/DDBJ whole genome shotgun (WGS) entry which is preliminary data.</text>
</comment>
<accession>A0A9P7F408</accession>
<sequence length="155" mass="18101">MYGDCDMGDCLYLLDSGFECGCATPFGPRLKRFDHPEHHVNLFNLSSVLCSRFTHTGENEDVKEPLISARYHWQLCHHYSQEGISEMAGLRQNMGHRQAHRHLQAEYECSKEERARRVAGKESAGQGEWRAVFKRSMNIMAAFQDVRRRRARWRD</sequence>
<protein>
    <submittedName>
        <fullName evidence="1">Uncharacterized protein</fullName>
    </submittedName>
</protein>
<evidence type="ECO:0000313" key="1">
    <source>
        <dbReference type="EMBL" id="KAG2105821.1"/>
    </source>
</evidence>
<dbReference type="AlphaFoldDB" id="A0A9P7F408"/>
<proteinExistence type="predicted"/>
<dbReference type="RefSeq" id="XP_041291377.1">
    <property type="nucleotide sequence ID" value="XM_041433840.1"/>
</dbReference>
<reference evidence="1" key="1">
    <citation type="journal article" date="2020" name="New Phytol.">
        <title>Comparative genomics reveals dynamic genome evolution in host specialist ectomycorrhizal fungi.</title>
        <authorList>
            <person name="Lofgren L.A."/>
            <person name="Nguyen N.H."/>
            <person name="Vilgalys R."/>
            <person name="Ruytinx J."/>
            <person name="Liao H.L."/>
            <person name="Branco S."/>
            <person name="Kuo A."/>
            <person name="LaButti K."/>
            <person name="Lipzen A."/>
            <person name="Andreopoulos W."/>
            <person name="Pangilinan J."/>
            <person name="Riley R."/>
            <person name="Hundley H."/>
            <person name="Na H."/>
            <person name="Barry K."/>
            <person name="Grigoriev I.V."/>
            <person name="Stajich J.E."/>
            <person name="Kennedy P.G."/>
        </authorList>
    </citation>
    <scope>NUCLEOTIDE SEQUENCE</scope>
    <source>
        <strain evidence="1">FC423</strain>
    </source>
</reference>
<keyword evidence="2" id="KW-1185">Reference proteome</keyword>
<name>A0A9P7F408_9AGAM</name>